<protein>
    <recommendedName>
        <fullName evidence="1">DUF7000 domain-containing protein</fullName>
    </recommendedName>
</protein>
<sequence>MESMDGSFSYYQKLIQAGDIARVYKSLIAYMLSLRTYFKINHQEFIVGSFYQGAMDFTYFSLSTKELKAKKLKLVIIFNHQEASFEIWLAGQNKQVQSHYSGLIADREMGAHYRASTHPHSILEWVVLKNPDFNEMDTVTTKMEQSVKVFLKDLSKNGDQ</sequence>
<dbReference type="Proteomes" id="UP000001635">
    <property type="component" value="Chromosome"/>
</dbReference>
<dbReference type="OrthoDB" id="9816011at2"/>
<dbReference type="Pfam" id="PF22526">
    <property type="entry name" value="DUF7000"/>
    <property type="match status" value="1"/>
</dbReference>
<gene>
    <name evidence="2" type="ordered locus">Cycma_2137</name>
</gene>
<evidence type="ECO:0000313" key="3">
    <source>
        <dbReference type="Proteomes" id="UP000001635"/>
    </source>
</evidence>
<name>G0J2J1_CYCMS</name>
<dbReference type="HOGENOM" id="CLU_136683_0_0_10"/>
<dbReference type="eggNOG" id="ENOG5030VCV">
    <property type="taxonomic scope" value="Bacteria"/>
</dbReference>
<organism evidence="2 3">
    <name type="scientific">Cyclobacterium marinum (strain ATCC 25205 / DSM 745 / LMG 13164 / NCIMB 1802)</name>
    <name type="common">Flectobacillus marinus</name>
    <dbReference type="NCBI Taxonomy" id="880070"/>
    <lineage>
        <taxon>Bacteria</taxon>
        <taxon>Pseudomonadati</taxon>
        <taxon>Bacteroidota</taxon>
        <taxon>Cytophagia</taxon>
        <taxon>Cytophagales</taxon>
        <taxon>Cyclobacteriaceae</taxon>
        <taxon>Cyclobacterium</taxon>
    </lineage>
</organism>
<proteinExistence type="predicted"/>
<dbReference type="InterPro" id="IPR054269">
    <property type="entry name" value="DUF7000"/>
</dbReference>
<keyword evidence="3" id="KW-1185">Reference proteome</keyword>
<accession>G0J2J1</accession>
<evidence type="ECO:0000313" key="2">
    <source>
        <dbReference type="EMBL" id="AEL25882.1"/>
    </source>
</evidence>
<dbReference type="STRING" id="880070.Cycma_2137"/>
<dbReference type="AlphaFoldDB" id="G0J2J1"/>
<feature type="domain" description="DUF7000" evidence="1">
    <location>
        <begin position="7"/>
        <end position="156"/>
    </location>
</feature>
<dbReference type="RefSeq" id="WP_014020176.1">
    <property type="nucleotide sequence ID" value="NC_015914.1"/>
</dbReference>
<reference evidence="3" key="1">
    <citation type="submission" date="2011-07" db="EMBL/GenBank/DDBJ databases">
        <title>The complete genome of Cyclobacterium marinum DSM 745.</title>
        <authorList>
            <person name="Lucas S."/>
            <person name="Han J."/>
            <person name="Lapidus A."/>
            <person name="Bruce D."/>
            <person name="Goodwin L."/>
            <person name="Pitluck S."/>
            <person name="Peters L."/>
            <person name="Kyrpides N."/>
            <person name="Mavromatis K."/>
            <person name="Ivanova N."/>
            <person name="Ovchinnikova G."/>
            <person name="Chertkov O."/>
            <person name="Detter J.C."/>
            <person name="Tapia R."/>
            <person name="Han C."/>
            <person name="Land M."/>
            <person name="Hauser L."/>
            <person name="Markowitz V."/>
            <person name="Cheng J.-F."/>
            <person name="Hugenholtz P."/>
            <person name="Woyke T."/>
            <person name="Wu D."/>
            <person name="Tindall B."/>
            <person name="Schuetze A."/>
            <person name="Brambilla E."/>
            <person name="Klenk H.-P."/>
            <person name="Eisen J.A."/>
        </authorList>
    </citation>
    <scope>NUCLEOTIDE SEQUENCE [LARGE SCALE GENOMIC DNA]</scope>
    <source>
        <strain evidence="3">ATCC 25205 / DSM 745 / LMG 13164 / NCIMB 1802</strain>
    </source>
</reference>
<dbReference type="KEGG" id="cmr:Cycma_2137"/>
<dbReference type="EMBL" id="CP002955">
    <property type="protein sequence ID" value="AEL25882.1"/>
    <property type="molecule type" value="Genomic_DNA"/>
</dbReference>
<evidence type="ECO:0000259" key="1">
    <source>
        <dbReference type="Pfam" id="PF22526"/>
    </source>
</evidence>